<name>A0A1I7ZJH7_9BILA</name>
<accession>A0A1I7ZJH7</accession>
<keyword evidence="1" id="KW-1185">Reference proteome</keyword>
<protein>
    <submittedName>
        <fullName evidence="2">Transcriptional regulator</fullName>
    </submittedName>
</protein>
<reference evidence="2" key="1">
    <citation type="submission" date="2016-11" db="UniProtKB">
        <authorList>
            <consortium name="WormBaseParasite"/>
        </authorList>
    </citation>
    <scope>IDENTIFICATION</scope>
</reference>
<sequence>MPSASADDLSREVTLCSQTDRHLMKLLGAAKALLLESNRGPMGRYW</sequence>
<evidence type="ECO:0000313" key="2">
    <source>
        <dbReference type="WBParaSite" id="L893_g27046.t1"/>
    </source>
</evidence>
<organism evidence="1 2">
    <name type="scientific">Steinernema glaseri</name>
    <dbReference type="NCBI Taxonomy" id="37863"/>
    <lineage>
        <taxon>Eukaryota</taxon>
        <taxon>Metazoa</taxon>
        <taxon>Ecdysozoa</taxon>
        <taxon>Nematoda</taxon>
        <taxon>Chromadorea</taxon>
        <taxon>Rhabditida</taxon>
        <taxon>Tylenchina</taxon>
        <taxon>Panagrolaimomorpha</taxon>
        <taxon>Strongyloidoidea</taxon>
        <taxon>Steinernematidae</taxon>
        <taxon>Steinernema</taxon>
    </lineage>
</organism>
<evidence type="ECO:0000313" key="1">
    <source>
        <dbReference type="Proteomes" id="UP000095287"/>
    </source>
</evidence>
<dbReference type="Proteomes" id="UP000095287">
    <property type="component" value="Unplaced"/>
</dbReference>
<proteinExistence type="predicted"/>
<dbReference type="WBParaSite" id="L893_g27046.t1">
    <property type="protein sequence ID" value="L893_g27046.t1"/>
    <property type="gene ID" value="L893_g27046"/>
</dbReference>
<dbReference type="AlphaFoldDB" id="A0A1I7ZJH7"/>